<keyword evidence="3" id="KW-1185">Reference proteome</keyword>
<comment type="caution">
    <text evidence="2">The sequence shown here is derived from an EMBL/GenBank/DDBJ whole genome shotgun (WGS) entry which is preliminary data.</text>
</comment>
<dbReference type="Gene3D" id="3.40.630.30">
    <property type="match status" value="1"/>
</dbReference>
<name>A0ABU9Y5X0_9SPHN</name>
<dbReference type="InterPro" id="IPR016181">
    <property type="entry name" value="Acyl_CoA_acyltransferase"/>
</dbReference>
<reference evidence="2 3" key="1">
    <citation type="submission" date="2024-05" db="EMBL/GenBank/DDBJ databases">
        <authorList>
            <person name="Liu Q."/>
            <person name="Xin Y.-H."/>
        </authorList>
    </citation>
    <scope>NUCLEOTIDE SEQUENCE [LARGE SCALE GENOMIC DNA]</scope>
    <source>
        <strain evidence="2 3">CGMCC 1.10181</strain>
    </source>
</reference>
<evidence type="ECO:0000313" key="2">
    <source>
        <dbReference type="EMBL" id="MEN2791210.1"/>
    </source>
</evidence>
<sequence length="329" mass="37009">MIETVGGNDEPLMLAYLPLSELGADRLVDGGFDGLAPLPEWIVTEKEVPTAIYIWMVWTPGKLARVLPAMAQIFSGLTPVGCPLFSRAVTEHARRIHATMGFQPGSQIYPGAPEWLLVVLPEREMPAPVHQMPRIEVRPVRSFEDMAKIFAIRAATYISEQPCLYREEFDGNDFCATHLLGSVDGDPAGCVRMRYFGDFVKVERLAVRREYRNSRLAFKLVREAISLARQKGFRRIYGHARLDLVPFWGMFGARVLPDTDIFKFADVEYREMVIDLDAHAHPIGIGDDPMVTIRPEGAWNEPGPLELSNLRPSRAGFFQDMRTIGRGAH</sequence>
<dbReference type="InterPro" id="IPR000182">
    <property type="entry name" value="GNAT_dom"/>
</dbReference>
<organism evidence="2 3">
    <name type="scientific">Sphingomonas oligophenolica</name>
    <dbReference type="NCBI Taxonomy" id="301154"/>
    <lineage>
        <taxon>Bacteria</taxon>
        <taxon>Pseudomonadati</taxon>
        <taxon>Pseudomonadota</taxon>
        <taxon>Alphaproteobacteria</taxon>
        <taxon>Sphingomonadales</taxon>
        <taxon>Sphingomonadaceae</taxon>
        <taxon>Sphingomonas</taxon>
    </lineage>
</organism>
<proteinExistence type="predicted"/>
<accession>A0ABU9Y5X0</accession>
<dbReference type="Pfam" id="PF00583">
    <property type="entry name" value="Acetyltransf_1"/>
    <property type="match status" value="1"/>
</dbReference>
<evidence type="ECO:0000313" key="3">
    <source>
        <dbReference type="Proteomes" id="UP001419910"/>
    </source>
</evidence>
<gene>
    <name evidence="2" type="ORF">ABC974_16365</name>
</gene>
<protein>
    <submittedName>
        <fullName evidence="2">GNAT family N-acetyltransferase</fullName>
    </submittedName>
</protein>
<dbReference type="Proteomes" id="UP001419910">
    <property type="component" value="Unassembled WGS sequence"/>
</dbReference>
<dbReference type="EMBL" id="JBDIME010000015">
    <property type="protein sequence ID" value="MEN2791210.1"/>
    <property type="molecule type" value="Genomic_DNA"/>
</dbReference>
<feature type="domain" description="N-acetyltransferase" evidence="1">
    <location>
        <begin position="135"/>
        <end position="277"/>
    </location>
</feature>
<evidence type="ECO:0000259" key="1">
    <source>
        <dbReference type="PROSITE" id="PS51186"/>
    </source>
</evidence>
<dbReference type="RefSeq" id="WP_343887489.1">
    <property type="nucleotide sequence ID" value="NZ_BAAAEH010000003.1"/>
</dbReference>
<dbReference type="SUPFAM" id="SSF55729">
    <property type="entry name" value="Acyl-CoA N-acyltransferases (Nat)"/>
    <property type="match status" value="1"/>
</dbReference>
<dbReference type="CDD" id="cd04301">
    <property type="entry name" value="NAT_SF"/>
    <property type="match status" value="1"/>
</dbReference>
<dbReference type="PROSITE" id="PS51186">
    <property type="entry name" value="GNAT"/>
    <property type="match status" value="1"/>
</dbReference>